<keyword evidence="2" id="KW-1133">Transmembrane helix</keyword>
<comment type="caution">
    <text evidence="3">The sequence shown here is derived from an EMBL/GenBank/DDBJ whole genome shotgun (WGS) entry which is preliminary data.</text>
</comment>
<dbReference type="STRING" id="1385514.N782_16680"/>
<feature type="transmembrane region" description="Helical" evidence="2">
    <location>
        <begin position="7"/>
        <end position="26"/>
    </location>
</feature>
<dbReference type="Proteomes" id="UP000030147">
    <property type="component" value="Unassembled WGS sequence"/>
</dbReference>
<protein>
    <submittedName>
        <fullName evidence="3">Metallo-beta-lactamase</fullName>
    </submittedName>
</protein>
<evidence type="ECO:0000256" key="2">
    <source>
        <dbReference type="SAM" id="Phobius"/>
    </source>
</evidence>
<dbReference type="OrthoDB" id="4376109at2"/>
<keyword evidence="4" id="KW-1185">Reference proteome</keyword>
<accession>A0A0A2TR88</accession>
<sequence length="118" mass="13321">MKLAIRAITYAGVLFGGVLAVLLYIGSLKQKQRAVERLSTTPMPLPDQMKEQPPAVQPETDSQMPIDVPSILIKGNRNSRGDRIYHMPGGQFYERVTAVETFETEEEAQQKGYRRSKR</sequence>
<feature type="region of interest" description="Disordered" evidence="1">
    <location>
        <begin position="40"/>
        <end position="68"/>
    </location>
</feature>
<dbReference type="EMBL" id="AVBF01000048">
    <property type="protein sequence ID" value="KGP71780.1"/>
    <property type="molecule type" value="Genomic_DNA"/>
</dbReference>
<organism evidence="3 4">
    <name type="scientific">Pontibacillus yanchengensis Y32</name>
    <dbReference type="NCBI Taxonomy" id="1385514"/>
    <lineage>
        <taxon>Bacteria</taxon>
        <taxon>Bacillati</taxon>
        <taxon>Bacillota</taxon>
        <taxon>Bacilli</taxon>
        <taxon>Bacillales</taxon>
        <taxon>Bacillaceae</taxon>
        <taxon>Pontibacillus</taxon>
    </lineage>
</organism>
<evidence type="ECO:0000256" key="1">
    <source>
        <dbReference type="SAM" id="MobiDB-lite"/>
    </source>
</evidence>
<dbReference type="AlphaFoldDB" id="A0A0A2TR88"/>
<name>A0A0A2TR88_9BACI</name>
<dbReference type="RefSeq" id="WP_052111374.1">
    <property type="nucleotide sequence ID" value="NZ_AVBF01000048.1"/>
</dbReference>
<dbReference type="eggNOG" id="COG1525">
    <property type="taxonomic scope" value="Bacteria"/>
</dbReference>
<gene>
    <name evidence="3" type="ORF">N782_16680</name>
</gene>
<reference evidence="3 4" key="1">
    <citation type="journal article" date="2015" name="Stand. Genomic Sci.">
        <title>High quality draft genome sequence of the moderately halophilic bacterium Pontibacillus yanchengensis Y32(T) and comparison among Pontibacillus genomes.</title>
        <authorList>
            <person name="Huang J."/>
            <person name="Qiao Z.X."/>
            <person name="Tang J.W."/>
            <person name="Wang G."/>
        </authorList>
    </citation>
    <scope>NUCLEOTIDE SEQUENCE [LARGE SCALE GENOMIC DNA]</scope>
    <source>
        <strain evidence="3 4">Y32</strain>
    </source>
</reference>
<evidence type="ECO:0000313" key="3">
    <source>
        <dbReference type="EMBL" id="KGP71780.1"/>
    </source>
</evidence>
<keyword evidence="2" id="KW-0472">Membrane</keyword>
<evidence type="ECO:0000313" key="4">
    <source>
        <dbReference type="Proteomes" id="UP000030147"/>
    </source>
</evidence>
<proteinExistence type="predicted"/>
<keyword evidence="2" id="KW-0812">Transmembrane</keyword>